<feature type="compositionally biased region" description="Polar residues" evidence="1">
    <location>
        <begin position="18"/>
        <end position="37"/>
    </location>
</feature>
<keyword evidence="3" id="KW-1185">Reference proteome</keyword>
<sequence>MGSVVSKHFGEYEPVSTPPQLQRQLNLDPRSPSSEINRSPIIVPVTPDDLKKTPARAKPNPVLDPRSPAKIFSRTPVLAPIKFDFTDLEQALKNSSNKIFHVSPKNRTEWITINRCDLDKANLDANIEPAQIAQPTTPSKSRGLSTTSLVARSPNIASQPIEIESLSVKDTYFKETEYTPLKVATGGRSNLRQMAHHQSHVRGKRKTQRGLSKVQDENSPFPIRL</sequence>
<dbReference type="EMBL" id="MNPL01003615">
    <property type="protein sequence ID" value="OQR77368.1"/>
    <property type="molecule type" value="Genomic_DNA"/>
</dbReference>
<feature type="compositionally biased region" description="Basic residues" evidence="1">
    <location>
        <begin position="194"/>
        <end position="208"/>
    </location>
</feature>
<evidence type="ECO:0000256" key="1">
    <source>
        <dbReference type="SAM" id="MobiDB-lite"/>
    </source>
</evidence>
<dbReference type="Proteomes" id="UP000192247">
    <property type="component" value="Unassembled WGS sequence"/>
</dbReference>
<dbReference type="InterPro" id="IPR038832">
    <property type="entry name" value="CDCA3"/>
</dbReference>
<organism evidence="2 3">
    <name type="scientific">Tropilaelaps mercedesae</name>
    <dbReference type="NCBI Taxonomy" id="418985"/>
    <lineage>
        <taxon>Eukaryota</taxon>
        <taxon>Metazoa</taxon>
        <taxon>Ecdysozoa</taxon>
        <taxon>Arthropoda</taxon>
        <taxon>Chelicerata</taxon>
        <taxon>Arachnida</taxon>
        <taxon>Acari</taxon>
        <taxon>Parasitiformes</taxon>
        <taxon>Mesostigmata</taxon>
        <taxon>Gamasina</taxon>
        <taxon>Dermanyssoidea</taxon>
        <taxon>Laelapidae</taxon>
        <taxon>Tropilaelaps</taxon>
    </lineage>
</organism>
<reference evidence="2 3" key="1">
    <citation type="journal article" date="2017" name="Gigascience">
        <title>Draft genome of the honey bee ectoparasitic mite, Tropilaelaps mercedesae, is shaped by the parasitic life history.</title>
        <authorList>
            <person name="Dong X."/>
            <person name="Armstrong S.D."/>
            <person name="Xia D."/>
            <person name="Makepeace B.L."/>
            <person name="Darby A.C."/>
            <person name="Kadowaki T."/>
        </authorList>
    </citation>
    <scope>NUCLEOTIDE SEQUENCE [LARGE SCALE GENOMIC DNA]</scope>
    <source>
        <strain evidence="2">Wuxi-XJTLU</strain>
    </source>
</reference>
<dbReference type="OrthoDB" id="6337960at2759"/>
<gene>
    <name evidence="2" type="ORF">BIW11_07143</name>
</gene>
<feature type="region of interest" description="Disordered" evidence="1">
    <location>
        <begin position="1"/>
        <end position="68"/>
    </location>
</feature>
<proteinExistence type="predicted"/>
<dbReference type="AlphaFoldDB" id="A0A1V9XVH6"/>
<name>A0A1V9XVH6_9ACAR</name>
<protein>
    <submittedName>
        <fullName evidence="2">Uncharacterized protein</fullName>
    </submittedName>
</protein>
<evidence type="ECO:0000313" key="2">
    <source>
        <dbReference type="EMBL" id="OQR77368.1"/>
    </source>
</evidence>
<comment type="caution">
    <text evidence="2">The sequence shown here is derived from an EMBL/GenBank/DDBJ whole genome shotgun (WGS) entry which is preliminary data.</text>
</comment>
<dbReference type="PANTHER" id="PTHR34756">
    <property type="entry name" value="CELL DIVISION CYCLE-ASSOCIATED PROTEIN 3"/>
    <property type="match status" value="1"/>
</dbReference>
<dbReference type="PANTHER" id="PTHR34756:SF1">
    <property type="entry name" value="CELL DIVISION CYCLE-ASSOCIATED PROTEIN 3"/>
    <property type="match status" value="1"/>
</dbReference>
<dbReference type="InParanoid" id="A0A1V9XVH6"/>
<accession>A0A1V9XVH6</accession>
<evidence type="ECO:0000313" key="3">
    <source>
        <dbReference type="Proteomes" id="UP000192247"/>
    </source>
</evidence>
<feature type="region of interest" description="Disordered" evidence="1">
    <location>
        <begin position="192"/>
        <end position="225"/>
    </location>
</feature>